<feature type="transmembrane region" description="Helical" evidence="8">
    <location>
        <begin position="106"/>
        <end position="129"/>
    </location>
</feature>
<dbReference type="PANTHER" id="PTHR32196">
    <property type="entry name" value="ABC TRANSPORTER PERMEASE PROTEIN YPHD-RELATED-RELATED"/>
    <property type="match status" value="1"/>
</dbReference>
<dbReference type="PANTHER" id="PTHR32196:SF21">
    <property type="entry name" value="ABC TRANSPORTER PERMEASE PROTEIN YPHD-RELATED"/>
    <property type="match status" value="1"/>
</dbReference>
<proteinExistence type="predicted"/>
<keyword evidence="3" id="KW-1003">Cell membrane</keyword>
<keyword evidence="4" id="KW-0997">Cell inner membrane</keyword>
<name>A0A7G6T5S0_9HYPH</name>
<feature type="transmembrane region" description="Helical" evidence="8">
    <location>
        <begin position="281"/>
        <end position="300"/>
    </location>
</feature>
<evidence type="ECO:0000256" key="7">
    <source>
        <dbReference type="ARBA" id="ARBA00023136"/>
    </source>
</evidence>
<feature type="transmembrane region" description="Helical" evidence="8">
    <location>
        <begin position="81"/>
        <end position="100"/>
    </location>
</feature>
<keyword evidence="5 8" id="KW-0812">Transmembrane</keyword>
<evidence type="ECO:0000256" key="5">
    <source>
        <dbReference type="ARBA" id="ARBA00022692"/>
    </source>
</evidence>
<evidence type="ECO:0000313" key="10">
    <source>
        <dbReference type="Proteomes" id="UP000515465"/>
    </source>
</evidence>
<evidence type="ECO:0000256" key="2">
    <source>
        <dbReference type="ARBA" id="ARBA00022448"/>
    </source>
</evidence>
<evidence type="ECO:0000313" key="9">
    <source>
        <dbReference type="EMBL" id="QND62102.1"/>
    </source>
</evidence>
<dbReference type="CDD" id="cd06579">
    <property type="entry name" value="TM_PBP1_transp_AraH_like"/>
    <property type="match status" value="1"/>
</dbReference>
<feature type="transmembrane region" description="Helical" evidence="8">
    <location>
        <begin position="141"/>
        <end position="162"/>
    </location>
</feature>
<evidence type="ECO:0000256" key="1">
    <source>
        <dbReference type="ARBA" id="ARBA00004651"/>
    </source>
</evidence>
<dbReference type="AlphaFoldDB" id="A0A7G6T5S0"/>
<feature type="transmembrane region" description="Helical" evidence="8">
    <location>
        <begin position="53"/>
        <end position="74"/>
    </location>
</feature>
<feature type="transmembrane region" description="Helical" evidence="8">
    <location>
        <begin position="306"/>
        <end position="323"/>
    </location>
</feature>
<dbReference type="RefSeq" id="WP_183465812.1">
    <property type="nucleotide sequence ID" value="NZ_CP050299.1"/>
</dbReference>
<organism evidence="9 10">
    <name type="scientific">Mesorhizobium huakuii</name>
    <dbReference type="NCBI Taxonomy" id="28104"/>
    <lineage>
        <taxon>Bacteria</taxon>
        <taxon>Pseudomonadati</taxon>
        <taxon>Pseudomonadota</taxon>
        <taxon>Alphaproteobacteria</taxon>
        <taxon>Hyphomicrobiales</taxon>
        <taxon>Phyllobacteriaceae</taxon>
        <taxon>Mesorhizobium</taxon>
    </lineage>
</organism>
<feature type="transmembrane region" description="Helical" evidence="8">
    <location>
        <begin position="227"/>
        <end position="249"/>
    </location>
</feature>
<keyword evidence="2" id="KW-0813">Transport</keyword>
<sequence>MSDRPDVAAPVVLDRARPDIRQLAAQARLPGAIFLALLVLGLIDPRIVSSGNLWNIAIQTSYLALFAMAQTMVLLTRGFDLSLGFTVSLVSVISAMVMTGTGDMPILWGIAAGLGVGVLIGGLNGFLIAGIGINPLVTTLGMANIVMALASTVSGGFPVPGIPETFTDALAEGRLIGVPVPILFAALCFALLFLVLRFTVFGRGLYLIGANPRAATAAGVRTRRVVAIDYVVCSLLAAIGAMLLTARTGSGEPNLGGNLTLESIAAAVVGGVRLTGGEGGVTAALLGALFITVISNAMNLMQVDGYLQQVLLGLIILASLILGRDHKKR</sequence>
<dbReference type="Pfam" id="PF02653">
    <property type="entry name" value="BPD_transp_2"/>
    <property type="match status" value="1"/>
</dbReference>
<dbReference type="InterPro" id="IPR001851">
    <property type="entry name" value="ABC_transp_permease"/>
</dbReference>
<evidence type="ECO:0000256" key="6">
    <source>
        <dbReference type="ARBA" id="ARBA00022989"/>
    </source>
</evidence>
<reference evidence="10" key="1">
    <citation type="journal article" date="2020" name="Mol. Plant Microbe">
        <title>Rhizobial microsymbionts of the narrowly endemic Oxytropis species growing in Kamchatka are characterized by significant genetic diversity and possess a set of genes that are associated with T3SS and T6SS secretion systems and can affect the development of symbiosis.</title>
        <authorList>
            <person name="Safronova V."/>
            <person name="Guro P."/>
            <person name="Sazanova A."/>
            <person name="Kuznetsova I."/>
            <person name="Belimov A."/>
            <person name="Yakubov V."/>
            <person name="Chirak E."/>
            <person name="Afonin A."/>
            <person name="Gogolev Y."/>
            <person name="Andronov E."/>
            <person name="Tikhonovich I."/>
        </authorList>
    </citation>
    <scope>NUCLEOTIDE SEQUENCE [LARGE SCALE GENOMIC DNA]</scope>
    <source>
        <strain evidence="10">583</strain>
        <plasmid evidence="10">p_1</plasmid>
    </source>
</reference>
<comment type="subcellular location">
    <subcellularLocation>
        <location evidence="1">Cell membrane</location>
        <topology evidence="1">Multi-pass membrane protein</topology>
    </subcellularLocation>
</comment>
<dbReference type="Proteomes" id="UP000515465">
    <property type="component" value="Plasmid p_1"/>
</dbReference>
<keyword evidence="7 8" id="KW-0472">Membrane</keyword>
<evidence type="ECO:0000256" key="8">
    <source>
        <dbReference type="SAM" id="Phobius"/>
    </source>
</evidence>
<protein>
    <submittedName>
        <fullName evidence="9">ABC transporter permease</fullName>
    </submittedName>
</protein>
<keyword evidence="6 8" id="KW-1133">Transmembrane helix</keyword>
<dbReference type="GO" id="GO:0005886">
    <property type="term" value="C:plasma membrane"/>
    <property type="evidence" value="ECO:0007669"/>
    <property type="project" value="UniProtKB-SubCell"/>
</dbReference>
<geneLocation type="plasmid" evidence="9 10">
    <name>p_1</name>
</geneLocation>
<evidence type="ECO:0000256" key="4">
    <source>
        <dbReference type="ARBA" id="ARBA00022519"/>
    </source>
</evidence>
<gene>
    <name evidence="9" type="ORF">HB778_39165</name>
</gene>
<feature type="transmembrane region" description="Helical" evidence="8">
    <location>
        <begin position="182"/>
        <end position="206"/>
    </location>
</feature>
<accession>A0A7G6T5S0</accession>
<evidence type="ECO:0000256" key="3">
    <source>
        <dbReference type="ARBA" id="ARBA00022475"/>
    </source>
</evidence>
<keyword evidence="9" id="KW-0614">Plasmid</keyword>
<dbReference type="EMBL" id="CP050299">
    <property type="protein sequence ID" value="QND62102.1"/>
    <property type="molecule type" value="Genomic_DNA"/>
</dbReference>
<feature type="transmembrane region" description="Helical" evidence="8">
    <location>
        <begin position="255"/>
        <end position="274"/>
    </location>
</feature>
<dbReference type="GO" id="GO:0022857">
    <property type="term" value="F:transmembrane transporter activity"/>
    <property type="evidence" value="ECO:0007669"/>
    <property type="project" value="InterPro"/>
</dbReference>
<feature type="transmembrane region" description="Helical" evidence="8">
    <location>
        <begin position="27"/>
        <end position="47"/>
    </location>
</feature>